<keyword evidence="3" id="KW-1185">Reference proteome</keyword>
<feature type="transmembrane region" description="Helical" evidence="1">
    <location>
        <begin position="123"/>
        <end position="142"/>
    </location>
</feature>
<keyword evidence="1" id="KW-0472">Membrane</keyword>
<evidence type="ECO:0000313" key="2">
    <source>
        <dbReference type="EMBL" id="CAD8184866.1"/>
    </source>
</evidence>
<reference evidence="2" key="1">
    <citation type="submission" date="2021-01" db="EMBL/GenBank/DDBJ databases">
        <authorList>
            <consortium name="Genoscope - CEA"/>
            <person name="William W."/>
        </authorList>
    </citation>
    <scope>NUCLEOTIDE SEQUENCE</scope>
</reference>
<name>A0A8S1WFW1_PAROT</name>
<evidence type="ECO:0000256" key="1">
    <source>
        <dbReference type="SAM" id="Phobius"/>
    </source>
</evidence>
<gene>
    <name evidence="2" type="ORF">POCTA_138.1.T0840112</name>
</gene>
<proteinExistence type="predicted"/>
<sequence length="145" mass="17287">MAIIQSQIYIRNPLNHLPIYYINHSNSKLDSNQEYLNQILQFETIMMQSNLRLQIIISLLQSIIRMPFHKTFKNISPLITESQQSILFTGVIPYKQNRTSHEIYTIILQFSTSDSIPLTIKCVIFKLIFYIFIIINYIEYLYKKY</sequence>
<evidence type="ECO:0008006" key="4">
    <source>
        <dbReference type="Google" id="ProtNLM"/>
    </source>
</evidence>
<dbReference type="Proteomes" id="UP000683925">
    <property type="component" value="Unassembled WGS sequence"/>
</dbReference>
<organism evidence="2 3">
    <name type="scientific">Paramecium octaurelia</name>
    <dbReference type="NCBI Taxonomy" id="43137"/>
    <lineage>
        <taxon>Eukaryota</taxon>
        <taxon>Sar</taxon>
        <taxon>Alveolata</taxon>
        <taxon>Ciliophora</taxon>
        <taxon>Intramacronucleata</taxon>
        <taxon>Oligohymenophorea</taxon>
        <taxon>Peniculida</taxon>
        <taxon>Parameciidae</taxon>
        <taxon>Paramecium</taxon>
    </lineage>
</organism>
<dbReference type="AlphaFoldDB" id="A0A8S1WFW1"/>
<keyword evidence="1" id="KW-1133">Transmembrane helix</keyword>
<dbReference type="EMBL" id="CAJJDP010000083">
    <property type="protein sequence ID" value="CAD8184866.1"/>
    <property type="molecule type" value="Genomic_DNA"/>
</dbReference>
<keyword evidence="1" id="KW-0812">Transmembrane</keyword>
<comment type="caution">
    <text evidence="2">The sequence shown here is derived from an EMBL/GenBank/DDBJ whole genome shotgun (WGS) entry which is preliminary data.</text>
</comment>
<evidence type="ECO:0000313" key="3">
    <source>
        <dbReference type="Proteomes" id="UP000683925"/>
    </source>
</evidence>
<accession>A0A8S1WFW1</accession>
<protein>
    <recommendedName>
        <fullName evidence="4">Transmembrane protein</fullName>
    </recommendedName>
</protein>